<dbReference type="PROSITE" id="PS00018">
    <property type="entry name" value="EF_HAND_1"/>
    <property type="match status" value="1"/>
</dbReference>
<evidence type="ECO:0000256" key="7">
    <source>
        <dbReference type="SAM" id="MobiDB-lite"/>
    </source>
</evidence>
<evidence type="ECO:0000256" key="3">
    <source>
        <dbReference type="ARBA" id="ARBA00022729"/>
    </source>
</evidence>
<dbReference type="CTD" id="6678"/>
<dbReference type="GO" id="GO:0005518">
    <property type="term" value="F:collagen binding"/>
    <property type="evidence" value="ECO:0007669"/>
    <property type="project" value="TreeGrafter"/>
</dbReference>
<proteinExistence type="evidence at transcript level"/>
<feature type="region of interest" description="Disordered" evidence="7">
    <location>
        <begin position="47"/>
        <end position="113"/>
    </location>
</feature>
<dbReference type="GO" id="GO:0050840">
    <property type="term" value="F:extracellular matrix binding"/>
    <property type="evidence" value="ECO:0007669"/>
    <property type="project" value="TreeGrafter"/>
</dbReference>
<dbReference type="InterPro" id="IPR018247">
    <property type="entry name" value="EF_Hand_1_Ca_BS"/>
</dbReference>
<evidence type="ECO:0000256" key="1">
    <source>
        <dbReference type="ARBA" id="ARBA00004613"/>
    </source>
</evidence>
<keyword evidence="5" id="KW-1015">Disulfide bond</keyword>
<accession>A0A7D5R6B9</accession>
<dbReference type="PANTHER" id="PTHR13866:SF14">
    <property type="entry name" value="BM-40"/>
    <property type="match status" value="1"/>
</dbReference>
<dbReference type="RefSeq" id="XP_027224147.2">
    <property type="nucleotide sequence ID" value="XM_027368346.2"/>
</dbReference>
<dbReference type="PANTHER" id="PTHR13866">
    <property type="entry name" value="SPARC OSTEONECTIN"/>
    <property type="match status" value="1"/>
</dbReference>
<comment type="subcellular location">
    <subcellularLocation>
        <location evidence="1">Secreted</location>
    </subcellularLocation>
</comment>
<feature type="compositionally biased region" description="Acidic residues" evidence="7">
    <location>
        <begin position="47"/>
        <end position="110"/>
    </location>
</feature>
<evidence type="ECO:0000256" key="5">
    <source>
        <dbReference type="ARBA" id="ARBA00023157"/>
    </source>
</evidence>
<dbReference type="SUPFAM" id="SSF47473">
    <property type="entry name" value="EF-hand"/>
    <property type="match status" value="1"/>
</dbReference>
<protein>
    <submittedName>
        <fullName evidence="10">SPARC-like protein</fullName>
    </submittedName>
</protein>
<feature type="signal peptide" evidence="8">
    <location>
        <begin position="1"/>
        <end position="20"/>
    </location>
</feature>
<dbReference type="AlphaFoldDB" id="A0A7D5R6B9"/>
<feature type="domain" description="Follistatin-like" evidence="9">
    <location>
        <begin position="114"/>
        <end position="137"/>
    </location>
</feature>
<keyword evidence="2" id="KW-0964">Secreted</keyword>
<evidence type="ECO:0000259" key="9">
    <source>
        <dbReference type="SMART" id="SM00274"/>
    </source>
</evidence>
<name>A0A7D5R6B9_PENVA</name>
<keyword evidence="6" id="KW-0325">Glycoprotein</keyword>
<dbReference type="InterPro" id="IPR003645">
    <property type="entry name" value="Fol_N"/>
</dbReference>
<keyword evidence="3 8" id="KW-0732">Signal</keyword>
<feature type="chain" id="PRO_5027788161" evidence="8">
    <location>
        <begin position="21"/>
        <end position="333"/>
    </location>
</feature>
<dbReference type="InterPro" id="IPR019577">
    <property type="entry name" value="SPARC/Testican_Ca-bd-dom"/>
</dbReference>
<reference evidence="10" key="1">
    <citation type="submission" date="2019-11" db="EMBL/GenBank/DDBJ databases">
        <title>Identification of SPARC like gene and its function in Pacific whiteleg shrimp(Litopenaeus vannamei).</title>
        <authorList>
            <person name="Zou R."/>
            <person name="Liu Q."/>
            <person name="Huang J."/>
        </authorList>
    </citation>
    <scope>NUCLEOTIDE SEQUENCE</scope>
</reference>
<evidence type="ECO:0000256" key="4">
    <source>
        <dbReference type="ARBA" id="ARBA00022837"/>
    </source>
</evidence>
<dbReference type="InterPro" id="IPR036058">
    <property type="entry name" value="Kazal_dom_sf"/>
</dbReference>
<dbReference type="Gene3D" id="3.30.60.30">
    <property type="match status" value="1"/>
</dbReference>
<dbReference type="Pfam" id="PF10591">
    <property type="entry name" value="SPARC_Ca_bdg"/>
    <property type="match status" value="1"/>
</dbReference>
<evidence type="ECO:0000313" key="10">
    <source>
        <dbReference type="EMBL" id="QLH02037.1"/>
    </source>
</evidence>
<evidence type="ECO:0000256" key="8">
    <source>
        <dbReference type="SAM" id="SignalP"/>
    </source>
</evidence>
<dbReference type="Gene3D" id="1.10.238.10">
    <property type="entry name" value="EF-hand"/>
    <property type="match status" value="1"/>
</dbReference>
<dbReference type="SMART" id="SM00274">
    <property type="entry name" value="FOLN"/>
    <property type="match status" value="1"/>
</dbReference>
<evidence type="ECO:0000256" key="6">
    <source>
        <dbReference type="ARBA" id="ARBA00023180"/>
    </source>
</evidence>
<dbReference type="InterPro" id="IPR011992">
    <property type="entry name" value="EF-hand-dom_pair"/>
</dbReference>
<dbReference type="OrthoDB" id="9972865at2759"/>
<dbReference type="EMBL" id="MN746268">
    <property type="protein sequence ID" value="QLH02037.1"/>
    <property type="molecule type" value="mRNA"/>
</dbReference>
<dbReference type="KEGG" id="pvm:113816301"/>
<dbReference type="SUPFAM" id="SSF100895">
    <property type="entry name" value="Kazal-type serine protease inhibitors"/>
    <property type="match status" value="1"/>
</dbReference>
<dbReference type="GO" id="GO:0005509">
    <property type="term" value="F:calcium ion binding"/>
    <property type="evidence" value="ECO:0007669"/>
    <property type="project" value="InterPro"/>
</dbReference>
<dbReference type="GO" id="GO:0005615">
    <property type="term" value="C:extracellular space"/>
    <property type="evidence" value="ECO:0007669"/>
    <property type="project" value="TreeGrafter"/>
</dbReference>
<evidence type="ECO:0000256" key="2">
    <source>
        <dbReference type="ARBA" id="ARBA00022525"/>
    </source>
</evidence>
<dbReference type="GeneID" id="113816301"/>
<keyword evidence="4" id="KW-0106">Calcium</keyword>
<organism evidence="10">
    <name type="scientific">Penaeus vannamei</name>
    <name type="common">Whiteleg shrimp</name>
    <name type="synonym">Litopenaeus vannamei</name>
    <dbReference type="NCBI Taxonomy" id="6689"/>
    <lineage>
        <taxon>Eukaryota</taxon>
        <taxon>Metazoa</taxon>
        <taxon>Ecdysozoa</taxon>
        <taxon>Arthropoda</taxon>
        <taxon>Crustacea</taxon>
        <taxon>Multicrustacea</taxon>
        <taxon>Malacostraca</taxon>
        <taxon>Eumalacostraca</taxon>
        <taxon>Eucarida</taxon>
        <taxon>Decapoda</taxon>
        <taxon>Dendrobranchiata</taxon>
        <taxon>Penaeoidea</taxon>
        <taxon>Penaeidae</taxon>
        <taxon>Penaeus</taxon>
    </lineage>
</organism>
<sequence>MKAPMLVVLLLAVAMTVTHAKKASSDLHKKHIAAIEEKLEQLMEMEAELENEIAEEEASYDEETEDAETEEEVADEPQEEVEEEEEEEEEEVEEEEDSQPQYEPSEEYDPPQDPCKEMFCGAGRTCVVTPQGEAECECVKECEPELDTRRKVCSNHNETWESDCEMYRQRCLCEDEEPGCKKEEYAHVHIDYYGECQELPECETSELEDFPRRMNEWLFNIMRDMADRQILSEHYLQLEKEAEDNPTKRWTNAVVWKWCELDAHPRDRAVSRHELFPIRAPLVALEHCIGTFLDSCDPDDDHYITLKEWAKCTHLTEEHLNELEDMCEEIREQ</sequence>